<evidence type="ECO:0000313" key="2">
    <source>
        <dbReference type="EMBL" id="KAG5680502.1"/>
    </source>
</evidence>
<feature type="chain" id="PRO_5039925271" evidence="1">
    <location>
        <begin position="21"/>
        <end position="90"/>
    </location>
</feature>
<keyword evidence="1" id="KW-0732">Signal</keyword>
<accession>A0A9J6CFW0</accession>
<feature type="signal peptide" evidence="1">
    <location>
        <begin position="1"/>
        <end position="20"/>
    </location>
</feature>
<keyword evidence="3" id="KW-1185">Reference proteome</keyword>
<organism evidence="2 3">
    <name type="scientific">Polypedilum vanderplanki</name>
    <name type="common">Sleeping chironomid midge</name>
    <dbReference type="NCBI Taxonomy" id="319348"/>
    <lineage>
        <taxon>Eukaryota</taxon>
        <taxon>Metazoa</taxon>
        <taxon>Ecdysozoa</taxon>
        <taxon>Arthropoda</taxon>
        <taxon>Hexapoda</taxon>
        <taxon>Insecta</taxon>
        <taxon>Pterygota</taxon>
        <taxon>Neoptera</taxon>
        <taxon>Endopterygota</taxon>
        <taxon>Diptera</taxon>
        <taxon>Nematocera</taxon>
        <taxon>Chironomoidea</taxon>
        <taxon>Chironomidae</taxon>
        <taxon>Chironominae</taxon>
        <taxon>Polypedilum</taxon>
        <taxon>Polypedilum</taxon>
    </lineage>
</organism>
<reference evidence="2" key="1">
    <citation type="submission" date="2021-03" db="EMBL/GenBank/DDBJ databases">
        <title>Chromosome level genome of the anhydrobiotic midge Polypedilum vanderplanki.</title>
        <authorList>
            <person name="Yoshida Y."/>
            <person name="Kikawada T."/>
            <person name="Gusev O."/>
        </authorList>
    </citation>
    <scope>NUCLEOTIDE SEQUENCE</scope>
    <source>
        <strain evidence="2">NIAS01</strain>
        <tissue evidence="2">Whole body or cell culture</tissue>
    </source>
</reference>
<gene>
    <name evidence="2" type="ORF">PVAND_010009</name>
</gene>
<name>A0A9J6CFW0_POLVA</name>
<sequence length="90" mass="9862">MSKLLFILVASTALFYNVLAGGPHFIETSIVLNYDYTSPNSIPSILPAPICGTLPYKPCSTFECPKEYPHKKTLGPKYGCCCSNNTLLWG</sequence>
<evidence type="ECO:0000313" key="3">
    <source>
        <dbReference type="Proteomes" id="UP001107558"/>
    </source>
</evidence>
<comment type="caution">
    <text evidence="2">The sequence shown here is derived from an EMBL/GenBank/DDBJ whole genome shotgun (WGS) entry which is preliminary data.</text>
</comment>
<dbReference type="EMBL" id="JADBJN010000001">
    <property type="protein sequence ID" value="KAG5680502.1"/>
    <property type="molecule type" value="Genomic_DNA"/>
</dbReference>
<dbReference type="AlphaFoldDB" id="A0A9J6CFW0"/>
<dbReference type="Proteomes" id="UP001107558">
    <property type="component" value="Chromosome 1"/>
</dbReference>
<protein>
    <submittedName>
        <fullName evidence="2">Uncharacterized protein</fullName>
    </submittedName>
</protein>
<evidence type="ECO:0000256" key="1">
    <source>
        <dbReference type="SAM" id="SignalP"/>
    </source>
</evidence>
<proteinExistence type="predicted"/>